<dbReference type="EMBL" id="CM039439">
    <property type="protein sequence ID" value="KAI4296273.1"/>
    <property type="molecule type" value="Genomic_DNA"/>
</dbReference>
<dbReference type="Proteomes" id="UP000828941">
    <property type="component" value="Chromosome 14"/>
</dbReference>
<reference evidence="1 2" key="1">
    <citation type="journal article" date="2022" name="DNA Res.">
        <title>Chromosomal-level genome assembly of the orchid tree Bauhinia variegata (Leguminosae; Cercidoideae) supports the allotetraploid origin hypothesis of Bauhinia.</title>
        <authorList>
            <person name="Zhong Y."/>
            <person name="Chen Y."/>
            <person name="Zheng D."/>
            <person name="Pang J."/>
            <person name="Liu Y."/>
            <person name="Luo S."/>
            <person name="Meng S."/>
            <person name="Qian L."/>
            <person name="Wei D."/>
            <person name="Dai S."/>
            <person name="Zhou R."/>
        </authorList>
    </citation>
    <scope>NUCLEOTIDE SEQUENCE [LARGE SCALE GENOMIC DNA]</scope>
    <source>
        <strain evidence="1">BV-YZ2020</strain>
    </source>
</reference>
<name>A0ACB9KGE9_BAUVA</name>
<sequence>MASFTESDLISKLEASDSRGIYSLVSDYLSPFADLNKTKKKAKKDEAQTSIRSLGKKFLPFLNRSFSILPKRIPEVWKSGGSEDLVLELFQIYRLCLDCLDVVAPLLACKPYLVDLERVRMMHCLAKCDRFRDAELEGLRVLDRVRLINFIYSKSVKSKNKFLPEVDRGGGGDNDFVLMVVEVVVTLVKCAAMGESKEGEYFRTVLDLVEEVRPWLRVSDAGASEKWHAALVGYLGRCAFILVGKPNFYDRDLLITFCCTTLTEYVKSSMKDQFYKVAYRICSSLFMHQEYSLYIMDILDCVARECKAGERNIGREFVELVSYCANKCQSANPTFCSKFAHYLNNVAEHFRKVLLPINLILRLYAAGLLLTNCNLRAKDDGTSRSANFESMVGTLLDNENILHKLPALLGPLSSELNIASSTNCMTSSVRSKDFASQLWAQLGCDRETSSTYLPYYIDALKFVCQPLAVSVNSEKKELLAKRDDGIALSKLSTIQDVFHHLCHLILSCPSCTSGKNGNESDENLRTLFNMSVAAFVLSMKTNLNFQKSKQLLKYIIARDGIPTAGLKYLSAHLHQISVVLYRDKQEREAAKVLSLCCKASWLYINCRYDHQSEGGYIEFATETCSRSALLFDILEQVDKQKARRKIVEILKYWSTANDLFEKLPSPIQIVKQWVKMECRRTKQVDGKDDSLTLYCLMSSSIELSKRNIGIILEQELTTYEEMSFRYPEFCQRMQMKIIGILLQDVYVMPDSYLQRAQTLVRKGKASRISGTEGLKDCIQCFSEAITMIKGISSQICTSTYQFYHQLALAYSLRALCTQEAEPNSVQEIFQDIKEALNLWLSIPVPDNYEEEGCSVLSDNILVLLYNIIDLLQLKGGSMELYNDAYQLLIRMFKLKNVSIEKWLSLLWECRRISHALCALPVDETFIMKLLDQFSALSNINCWFRYLQGSQPLLIGFQQNFSFLFAGSTFCNFEGSFQTNITVEEIQKAALELISNVPVPTHSAFLAGYLYYDMCPRLISNGRLTEALQFAKEAHGLCTRLFQEKFSCTVRQQTKEYSVENLGVKVSVVREVLLFDSNSWDLNSCYLSPWKIMQCYLESTLQVGVIHEQIGNGAEAEATLQLGKSISYSMKLSSFMVAFSSILGKLYGKKRLWDLAEKELQNAKQVLMDNSTSFCCLKCKLMLEVITYQYLGDLYQSKLDSGAGNSGMTVENWYTAALEKLNLSEWKNPLSCPEDSSDESLTDVKCVPGKTATCITVNETDGIKSIREGPETKIGVKQNRKTRNSVKSLPKDQSLLFEGNSRLTRSRYRSSQNQQINSSSMSEVGRSKSSEGNNISDCSNMLSQELHSKKTSSSAASRCEMTCNCNKKGSWHSLPHEAMKSGLLNDFIRLKWEFVRRQLSMKLLTRIVKCFTYPGQMDEIRKVLLSSISVLVSRNPFSHTFPSVPLDYFRDMVAREIPGDLFTIERAEILHEICWFSLKSYHLKDNRNIFCNLPCIKFEDLAYWLMLAFVLSGEFPLLFQKVSTLLAVMFIVSASSEQLSLSSFSKSLGDNYWATYFHQASIGTHLAYQFRSRASGRCQHLVDAEGQYVIGSSCMREGTCDLLRLAPETTQDLVEYVKKFSLGLPSTTVVNIKLLGRDYASLLQGLLPYPACVNAWMVVSRLSSKNEPIVTLLPVDSILQASDDGGANFGLDSLPEYEKLSKHWDCPWGFAVVDDVAPTFRMILENNYISSSVFPLEDTRENRNLWWKQRKKLDQCLGKLLRNLEDSWFGSWNWLLLGEWLNYKNLDAVHKKLVRDLKSKCKLDVNEGLLKVFLGNSKYAYEGETWLSQLCFKKGCYLAKVGYCEEVRCCISSNAASGSGMPSEVSLELLNEALNTLEVETSVVGEPVILVLDYEVQMLPWENLPILRKQEVYRMPSVSSISAMFERSRNDPAQEGRTSPTFPLIDPLDAFYLLNPSGDLNNTQDEFENWFRCQNIEGKAGSIPTVEELAAALTNHDLFLYFGHGSGAQYIPRHEIQKLQKCAATLLMGCSSGSLVLHGSYAPQGIPLSYLLAGSPAIVANLWEVTDKDIDRFGKAMLDAWLRERLNFPVECLQCNLITEELEAMNLKGCKGKGKKVSKKKLQEVCETDSHKNCDHRPKIGSFMGQAREACILPYLIGASPVCYGVPTGIWKKRNLDC</sequence>
<evidence type="ECO:0000313" key="2">
    <source>
        <dbReference type="Proteomes" id="UP000828941"/>
    </source>
</evidence>
<protein>
    <submittedName>
        <fullName evidence="1">Uncharacterized protein</fullName>
    </submittedName>
</protein>
<gene>
    <name evidence="1" type="ORF">L6164_036245</name>
</gene>
<keyword evidence="2" id="KW-1185">Reference proteome</keyword>
<organism evidence="1 2">
    <name type="scientific">Bauhinia variegata</name>
    <name type="common">Purple orchid tree</name>
    <name type="synonym">Phanera variegata</name>
    <dbReference type="NCBI Taxonomy" id="167791"/>
    <lineage>
        <taxon>Eukaryota</taxon>
        <taxon>Viridiplantae</taxon>
        <taxon>Streptophyta</taxon>
        <taxon>Embryophyta</taxon>
        <taxon>Tracheophyta</taxon>
        <taxon>Spermatophyta</taxon>
        <taxon>Magnoliopsida</taxon>
        <taxon>eudicotyledons</taxon>
        <taxon>Gunneridae</taxon>
        <taxon>Pentapetalae</taxon>
        <taxon>rosids</taxon>
        <taxon>fabids</taxon>
        <taxon>Fabales</taxon>
        <taxon>Fabaceae</taxon>
        <taxon>Cercidoideae</taxon>
        <taxon>Cercideae</taxon>
        <taxon>Bauhiniinae</taxon>
        <taxon>Bauhinia</taxon>
    </lineage>
</organism>
<comment type="caution">
    <text evidence="1">The sequence shown here is derived from an EMBL/GenBank/DDBJ whole genome shotgun (WGS) entry which is preliminary data.</text>
</comment>
<proteinExistence type="predicted"/>
<evidence type="ECO:0000313" key="1">
    <source>
        <dbReference type="EMBL" id="KAI4296273.1"/>
    </source>
</evidence>
<accession>A0ACB9KGE9</accession>